<keyword evidence="1" id="KW-1133">Transmembrane helix</keyword>
<evidence type="ECO:0000256" key="1">
    <source>
        <dbReference type="SAM" id="Phobius"/>
    </source>
</evidence>
<organism evidence="2">
    <name type="scientific">termite gut metagenome</name>
    <dbReference type="NCBI Taxonomy" id="433724"/>
    <lineage>
        <taxon>unclassified sequences</taxon>
        <taxon>metagenomes</taxon>
        <taxon>organismal metagenomes</taxon>
    </lineage>
</organism>
<feature type="transmembrane region" description="Helical" evidence="1">
    <location>
        <begin position="18"/>
        <end position="38"/>
    </location>
</feature>
<proteinExistence type="predicted"/>
<dbReference type="EMBL" id="SNRY01011762">
    <property type="protein sequence ID" value="KAA6304127.1"/>
    <property type="molecule type" value="Genomic_DNA"/>
</dbReference>
<protein>
    <submittedName>
        <fullName evidence="2">Uncharacterized protein</fullName>
    </submittedName>
</protein>
<accession>A0A5J4P486</accession>
<sequence>MVEACVVAMLSKLKVDDFAVFLWCSLLIVIVLSIPRIVGNTFSRSVSLFLTGREPISHGVRAYFSRSVSLFLTESNKKA</sequence>
<name>A0A5J4P486_9ZZZZ</name>
<evidence type="ECO:0000313" key="2">
    <source>
        <dbReference type="EMBL" id="KAA6304127.1"/>
    </source>
</evidence>
<comment type="caution">
    <text evidence="2">The sequence shown here is derived from an EMBL/GenBank/DDBJ whole genome shotgun (WGS) entry which is preliminary data.</text>
</comment>
<gene>
    <name evidence="2" type="ORF">EZS27_044228</name>
</gene>
<keyword evidence="1" id="KW-0812">Transmembrane</keyword>
<keyword evidence="1" id="KW-0472">Membrane</keyword>
<reference evidence="2" key="1">
    <citation type="submission" date="2019-03" db="EMBL/GenBank/DDBJ databases">
        <title>Single cell metagenomics reveals metabolic interactions within the superorganism composed of flagellate Streblomastix strix and complex community of Bacteroidetes bacteria on its surface.</title>
        <authorList>
            <person name="Treitli S.C."/>
            <person name="Kolisko M."/>
            <person name="Husnik F."/>
            <person name="Keeling P."/>
            <person name="Hampl V."/>
        </authorList>
    </citation>
    <scope>NUCLEOTIDE SEQUENCE</scope>
    <source>
        <strain evidence="2">STM</strain>
    </source>
</reference>
<dbReference type="AlphaFoldDB" id="A0A5J4P486"/>